<proteinExistence type="predicted"/>
<dbReference type="AlphaFoldDB" id="A0A926ICP6"/>
<reference evidence="2" key="1">
    <citation type="submission" date="2020-08" db="EMBL/GenBank/DDBJ databases">
        <title>Genome public.</title>
        <authorList>
            <person name="Liu C."/>
            <person name="Sun Q."/>
        </authorList>
    </citation>
    <scope>NUCLEOTIDE SEQUENCE</scope>
    <source>
        <strain evidence="2">NSJ-54</strain>
    </source>
</reference>
<dbReference type="RefSeq" id="WP_262398385.1">
    <property type="nucleotide sequence ID" value="NZ_JACRTC010000010.1"/>
</dbReference>
<dbReference type="Proteomes" id="UP000660861">
    <property type="component" value="Unassembled WGS sequence"/>
</dbReference>
<comment type="caution">
    <text evidence="2">The sequence shown here is derived from an EMBL/GenBank/DDBJ whole genome shotgun (WGS) entry which is preliminary data.</text>
</comment>
<feature type="region of interest" description="Disordered" evidence="1">
    <location>
        <begin position="29"/>
        <end position="65"/>
    </location>
</feature>
<accession>A0A926ICP6</accession>
<keyword evidence="3" id="KW-1185">Reference proteome</keyword>
<sequence>MDDLIANITSMLGSEEGMKNLKEMASALGLDMDGGAQDASGGGNTATQSQPQQQGGQPPVGGIGDIDMNMIMGLQKVLSSQGGDDKNAALLRALKPHLSEKRSARVDNAIKIMKMIDLLPLLRESGLLGGLLG</sequence>
<dbReference type="EMBL" id="JACRTC010000010">
    <property type="protein sequence ID" value="MBC8571335.1"/>
    <property type="molecule type" value="Genomic_DNA"/>
</dbReference>
<evidence type="ECO:0000313" key="2">
    <source>
        <dbReference type="EMBL" id="MBC8571335.1"/>
    </source>
</evidence>
<evidence type="ECO:0000256" key="1">
    <source>
        <dbReference type="SAM" id="MobiDB-lite"/>
    </source>
</evidence>
<organism evidence="2 3">
    <name type="scientific">Zongyangia hominis</name>
    <dbReference type="NCBI Taxonomy" id="2763677"/>
    <lineage>
        <taxon>Bacteria</taxon>
        <taxon>Bacillati</taxon>
        <taxon>Bacillota</taxon>
        <taxon>Clostridia</taxon>
        <taxon>Eubacteriales</taxon>
        <taxon>Oscillospiraceae</taxon>
        <taxon>Zongyangia</taxon>
    </lineage>
</organism>
<gene>
    <name evidence="2" type="ORF">H8709_10950</name>
</gene>
<protein>
    <submittedName>
        <fullName evidence="2">Uncharacterized protein</fullName>
    </submittedName>
</protein>
<evidence type="ECO:0000313" key="3">
    <source>
        <dbReference type="Proteomes" id="UP000660861"/>
    </source>
</evidence>
<name>A0A926ICP6_9FIRM</name>